<feature type="transmembrane region" description="Helical" evidence="1">
    <location>
        <begin position="49"/>
        <end position="69"/>
    </location>
</feature>
<keyword evidence="3" id="KW-1185">Reference proteome</keyword>
<keyword evidence="1" id="KW-1133">Transmembrane helix</keyword>
<protein>
    <recommendedName>
        <fullName evidence="4">HTH LytTR-type domain-containing protein</fullName>
    </recommendedName>
</protein>
<keyword evidence="1" id="KW-0472">Membrane</keyword>
<dbReference type="EMBL" id="SRMP02000045">
    <property type="protein sequence ID" value="MFN0293139.1"/>
    <property type="molecule type" value="Genomic_DNA"/>
</dbReference>
<gene>
    <name evidence="2" type="ORF">E5L68_017235</name>
</gene>
<sequence>MLNLKKYFSAAYHQPYPSACFLSPVLLFLVHFLITFEEKKELSVIMTNFGYYRALLFSWMVAVGLVWWVRKKSSQLDASLAWRAAFAQRLKNQLLYGIFYPLVLAMAIATLYFLFFRINILHTVYFRRYFPLISLFLVLLNTLVFAWNQYFRKDPTMPTPPAPIKDVARQPLHAKKVSAKLQTANHLMDSQIACVYMYKGVCHYVTLSGEFFLWPGNFEDAEHTLGADFFTIRRSVMVSRLAIKEAQPEEKLMRVVLGFEVPVSLVVSYRNLVGFKNWLNAEEEEASVG</sequence>
<name>A0ABW9JL45_9SPHI</name>
<feature type="transmembrane region" description="Helical" evidence="1">
    <location>
        <begin position="98"/>
        <end position="117"/>
    </location>
</feature>
<evidence type="ECO:0008006" key="4">
    <source>
        <dbReference type="Google" id="ProtNLM"/>
    </source>
</evidence>
<feature type="transmembrane region" description="Helical" evidence="1">
    <location>
        <begin position="16"/>
        <end position="37"/>
    </location>
</feature>
<comment type="caution">
    <text evidence="2">The sequence shown here is derived from an EMBL/GenBank/DDBJ whole genome shotgun (WGS) entry which is preliminary data.</text>
</comment>
<dbReference type="Proteomes" id="UP001517367">
    <property type="component" value="Unassembled WGS sequence"/>
</dbReference>
<feature type="transmembrane region" description="Helical" evidence="1">
    <location>
        <begin position="129"/>
        <end position="147"/>
    </location>
</feature>
<organism evidence="2 3">
    <name type="scientific">Pedobacter helvus</name>
    <dbReference type="NCBI Taxonomy" id="2563444"/>
    <lineage>
        <taxon>Bacteria</taxon>
        <taxon>Pseudomonadati</taxon>
        <taxon>Bacteroidota</taxon>
        <taxon>Sphingobacteriia</taxon>
        <taxon>Sphingobacteriales</taxon>
        <taxon>Sphingobacteriaceae</taxon>
        <taxon>Pedobacter</taxon>
    </lineage>
</organism>
<reference evidence="2 3" key="1">
    <citation type="submission" date="2024-12" db="EMBL/GenBank/DDBJ databases">
        <authorList>
            <person name="Hu S."/>
        </authorList>
    </citation>
    <scope>NUCLEOTIDE SEQUENCE [LARGE SCALE GENOMIC DNA]</scope>
    <source>
        <strain evidence="2 3">P-25</strain>
    </source>
</reference>
<keyword evidence="1" id="KW-0812">Transmembrane</keyword>
<evidence type="ECO:0000313" key="3">
    <source>
        <dbReference type="Proteomes" id="UP001517367"/>
    </source>
</evidence>
<dbReference type="RefSeq" id="WP_138728828.1">
    <property type="nucleotide sequence ID" value="NZ_SRMP02000045.1"/>
</dbReference>
<proteinExistence type="predicted"/>
<evidence type="ECO:0000256" key="1">
    <source>
        <dbReference type="SAM" id="Phobius"/>
    </source>
</evidence>
<evidence type="ECO:0000313" key="2">
    <source>
        <dbReference type="EMBL" id="MFN0293139.1"/>
    </source>
</evidence>
<accession>A0ABW9JL45</accession>